<dbReference type="InterPro" id="IPR014869">
    <property type="entry name" value="GT-D"/>
</dbReference>
<protein>
    <recommendedName>
        <fullName evidence="1">Glycosyltransferase GT-D fold domain-containing protein</fullName>
    </recommendedName>
</protein>
<evidence type="ECO:0000313" key="2">
    <source>
        <dbReference type="EMBL" id="OCX46825.1"/>
    </source>
</evidence>
<reference evidence="2 3" key="1">
    <citation type="submission" date="2016-08" db="EMBL/GenBank/DDBJ databases">
        <title>Probiotic bacterium isolated from chicken gut.</title>
        <authorList>
            <person name="Levy J.L."/>
            <person name="Hassan H.M."/>
            <person name="Mendoza M.A."/>
        </authorList>
    </citation>
    <scope>NUCLEOTIDE SEQUENCE [LARGE SCALE GENOMIC DNA]</scope>
    <source>
        <strain evidence="2 3">P43</strain>
    </source>
</reference>
<sequence length="308" mass="36299">MKRTLRKSIRNNSFLYGIICLYRYARYRRQYDRLDKDLNILDIRQTLDYLATHEVSLARFGDSELRMLFKKYSIGFQEYDPRLALRLHEIVDNPRNSEVLMVALPHHLVGTEDAKFDIKTAWWSMLTHNYSSIRQNLNPNLTYLDAEVSRTYSEYRDSTITTKAYAVFKQIWQDKKILIVEGDETRMGMGNDLFTGVADLKRILVPRENAFKRYDLIKQLVEEKVAEYNFDLVIAAIGPTATVLAYDLSPQIQVLDLGHLDIQYEYYRRHSKKMTQIKGKYTNEVNMTADDIYRNDDEYLSQIIGRVE</sequence>
<comment type="caution">
    <text evidence="2">The sequence shown here is derived from an EMBL/GenBank/DDBJ whole genome shotgun (WGS) entry which is preliminary data.</text>
</comment>
<evidence type="ECO:0000313" key="3">
    <source>
        <dbReference type="Proteomes" id="UP000095141"/>
    </source>
</evidence>
<dbReference type="Pfam" id="PF08759">
    <property type="entry name" value="GT-D"/>
    <property type="match status" value="1"/>
</dbReference>
<name>A0A1C2G5Y4_LIMRT</name>
<gene>
    <name evidence="2" type="ORF">BFD03_08905</name>
</gene>
<evidence type="ECO:0000259" key="1">
    <source>
        <dbReference type="Pfam" id="PF08759"/>
    </source>
</evidence>
<organism evidence="2 3">
    <name type="scientific">Limosilactobacillus reuteri</name>
    <name type="common">Lactobacillus reuteri</name>
    <dbReference type="NCBI Taxonomy" id="1598"/>
    <lineage>
        <taxon>Bacteria</taxon>
        <taxon>Bacillati</taxon>
        <taxon>Bacillota</taxon>
        <taxon>Bacilli</taxon>
        <taxon>Lactobacillales</taxon>
        <taxon>Lactobacillaceae</taxon>
        <taxon>Limosilactobacillus</taxon>
    </lineage>
</organism>
<proteinExistence type="predicted"/>
<dbReference type="EMBL" id="MCNS01000018">
    <property type="protein sequence ID" value="OCX46825.1"/>
    <property type="molecule type" value="Genomic_DNA"/>
</dbReference>
<feature type="domain" description="Glycosyltransferase GT-D fold" evidence="1">
    <location>
        <begin position="57"/>
        <end position="284"/>
    </location>
</feature>
<accession>A0A1C2G5Y4</accession>
<dbReference type="AlphaFoldDB" id="A0A1C2G5Y4"/>
<dbReference type="Proteomes" id="UP000095141">
    <property type="component" value="Unassembled WGS sequence"/>
</dbReference>